<comment type="subcellular location">
    <subcellularLocation>
        <location evidence="1">Periplasm</location>
    </subcellularLocation>
</comment>
<evidence type="ECO:0000256" key="1">
    <source>
        <dbReference type="ARBA" id="ARBA00004418"/>
    </source>
</evidence>
<accession>A0AA48M3I2</accession>
<sequence>MIDITRRRMIGALAATGAQLATPAFGQSAAPNTAPKFSYDDVLQRARALVAAPFQDAAARLPAPFDSLDFDAWRDIRFREERAFFANLPGSFRLSTFHRGFLFPRPVTVNTIRDGIAAPIPYSPALFDFGRLKVGDTLDINAGFAGFRMNFPVNDPDVYDEAISFVGASYFRFLGRRQQYGLSARGLCVEAGTGRETFPFFREFWIETPAAGSNRAVIYALLDGEAATGAYRFDLAVGQESTLDVKATIFPRRAGVKFGLAPLTSMYLTGENDRRVRDGFRDELHDSDGLLIHNGAEEWLWRPLGNPPRERLSYFVDRNIRGYGLLQRDRTFESYQDLDLAYQKRPSYFVEPMGDWGDGSVELIELPTLDETNDNIVANWTPAAPPEPNKPFAFAYRITAGLDMPRLAPNGRVVHTFEAPARALGSSEPADANAKRFMVDFAGGDLAYYVNDPAQVEAVATSSKGRVLRTNVIANPHIDGVRAFFDVSVKPGDTSDLRLFLRANGRTLTETWTLPWSPPSAI</sequence>
<dbReference type="PROSITE" id="PS51318">
    <property type="entry name" value="TAT"/>
    <property type="match status" value="1"/>
</dbReference>
<evidence type="ECO:0000313" key="7">
    <source>
        <dbReference type="EMBL" id="CAJ0893118.1"/>
    </source>
</evidence>
<dbReference type="GO" id="GO:0030288">
    <property type="term" value="C:outer membrane-bounded periplasmic space"/>
    <property type="evidence" value="ECO:0007669"/>
    <property type="project" value="TreeGrafter"/>
</dbReference>
<comment type="pathway">
    <text evidence="2">Glycan metabolism; osmoregulated periplasmic glucan (OPG) biosynthesis.</text>
</comment>
<dbReference type="PANTHER" id="PTHR30504:SF3">
    <property type="entry name" value="GLUCANS BIOSYNTHESIS PROTEIN D"/>
    <property type="match status" value="1"/>
</dbReference>
<dbReference type="GO" id="GO:0003824">
    <property type="term" value="F:catalytic activity"/>
    <property type="evidence" value="ECO:0007669"/>
    <property type="project" value="InterPro"/>
</dbReference>
<feature type="domain" description="Glucan biosynthesis periplasmic MdoG C-terminal" evidence="6">
    <location>
        <begin position="37"/>
        <end position="516"/>
    </location>
</feature>
<dbReference type="InterPro" id="IPR014756">
    <property type="entry name" value="Ig_E-set"/>
</dbReference>
<dbReference type="SUPFAM" id="SSF74650">
    <property type="entry name" value="Galactose mutarotase-like"/>
    <property type="match status" value="1"/>
</dbReference>
<dbReference type="InterPro" id="IPR013783">
    <property type="entry name" value="Ig-like_fold"/>
</dbReference>
<dbReference type="FunFam" id="2.70.98.10:FF:000001">
    <property type="entry name" value="Glucans biosynthesis protein G"/>
    <property type="match status" value="1"/>
</dbReference>
<dbReference type="PIRSF" id="PIRSF006281">
    <property type="entry name" value="MdoG"/>
    <property type="match status" value="1"/>
</dbReference>
<evidence type="ECO:0000256" key="3">
    <source>
        <dbReference type="ARBA" id="ARBA00009284"/>
    </source>
</evidence>
<dbReference type="InterPro" id="IPR006311">
    <property type="entry name" value="TAT_signal"/>
</dbReference>
<organism evidence="7">
    <name type="scientific">freshwater sediment metagenome</name>
    <dbReference type="NCBI Taxonomy" id="556182"/>
    <lineage>
        <taxon>unclassified sequences</taxon>
        <taxon>metagenomes</taxon>
        <taxon>ecological metagenomes</taxon>
    </lineage>
</organism>
<dbReference type="Gene3D" id="2.60.40.10">
    <property type="entry name" value="Immunoglobulins"/>
    <property type="match status" value="1"/>
</dbReference>
<evidence type="ECO:0000256" key="5">
    <source>
        <dbReference type="ARBA" id="ARBA00022764"/>
    </source>
</evidence>
<dbReference type="InterPro" id="IPR011013">
    <property type="entry name" value="Gal_mutarotase_sf_dom"/>
</dbReference>
<dbReference type="SUPFAM" id="SSF81296">
    <property type="entry name" value="E set domains"/>
    <property type="match status" value="1"/>
</dbReference>
<keyword evidence="5" id="KW-0574">Periplasm</keyword>
<dbReference type="PANTHER" id="PTHR30504">
    <property type="entry name" value="GLUCANS BIOSYNTHESIS PROTEIN"/>
    <property type="match status" value="1"/>
</dbReference>
<dbReference type="GO" id="GO:0051274">
    <property type="term" value="P:beta-glucan biosynthetic process"/>
    <property type="evidence" value="ECO:0007669"/>
    <property type="project" value="TreeGrafter"/>
</dbReference>
<protein>
    <submittedName>
        <fullName evidence="7">Glucans biosynthesis protein G</fullName>
    </submittedName>
</protein>
<dbReference type="EMBL" id="OY288114">
    <property type="protein sequence ID" value="CAJ0893118.1"/>
    <property type="molecule type" value="Genomic_DNA"/>
</dbReference>
<proteinExistence type="inferred from homology"/>
<evidence type="ECO:0000256" key="2">
    <source>
        <dbReference type="ARBA" id="ARBA00005001"/>
    </source>
</evidence>
<dbReference type="InterPro" id="IPR014718">
    <property type="entry name" value="GH-type_carb-bd"/>
</dbReference>
<dbReference type="InterPro" id="IPR014438">
    <property type="entry name" value="Glucan_biosyn_MdoG/MdoD"/>
</dbReference>
<evidence type="ECO:0000259" key="6">
    <source>
        <dbReference type="Pfam" id="PF04349"/>
    </source>
</evidence>
<evidence type="ECO:0000256" key="4">
    <source>
        <dbReference type="ARBA" id="ARBA00022729"/>
    </source>
</evidence>
<dbReference type="Gene3D" id="2.70.98.10">
    <property type="match status" value="1"/>
</dbReference>
<keyword evidence="4" id="KW-0732">Signal</keyword>
<dbReference type="Pfam" id="PF04349">
    <property type="entry name" value="MdoG"/>
    <property type="match status" value="1"/>
</dbReference>
<reference evidence="7" key="1">
    <citation type="submission" date="2023-07" db="EMBL/GenBank/DDBJ databases">
        <authorList>
            <person name="Pelsma A.J. K."/>
        </authorList>
    </citation>
    <scope>NUCLEOTIDE SEQUENCE</scope>
</reference>
<name>A0AA48M3I2_9ZZZZ</name>
<comment type="similarity">
    <text evidence="3">Belongs to the OpgD/OpgG family.</text>
</comment>
<dbReference type="InterPro" id="IPR007444">
    <property type="entry name" value="Glucan_biosyn_MdoG_C"/>
</dbReference>
<dbReference type="GO" id="GO:0030246">
    <property type="term" value="F:carbohydrate binding"/>
    <property type="evidence" value="ECO:0007669"/>
    <property type="project" value="InterPro"/>
</dbReference>
<gene>
    <name evidence="7" type="primary">mdoG</name>
    <name evidence="7" type="ORF">AMST5_04278</name>
</gene>
<dbReference type="AlphaFoldDB" id="A0AA48M3I2"/>